<feature type="transmembrane region" description="Helical" evidence="1">
    <location>
        <begin position="59"/>
        <end position="83"/>
    </location>
</feature>
<feature type="transmembrane region" description="Helical" evidence="1">
    <location>
        <begin position="30"/>
        <end position="47"/>
    </location>
</feature>
<evidence type="ECO:0000313" key="2">
    <source>
        <dbReference type="EMBL" id="MBB4247993.1"/>
    </source>
</evidence>
<reference evidence="2 3" key="1">
    <citation type="submission" date="2020-08" db="EMBL/GenBank/DDBJ databases">
        <title>Genome sequencing of Purple Non-Sulfur Bacteria from various extreme environments.</title>
        <authorList>
            <person name="Mayer M."/>
        </authorList>
    </citation>
    <scope>NUCLEOTIDE SEQUENCE [LARGE SCALE GENOMIC DNA]</scope>
    <source>
        <strain evidence="2 3">2761</strain>
    </source>
</reference>
<dbReference type="RefSeq" id="WP_153116876.1">
    <property type="nucleotide sequence ID" value="NZ_JACIGE010000008.1"/>
</dbReference>
<evidence type="ECO:0000313" key="3">
    <source>
        <dbReference type="Proteomes" id="UP000587070"/>
    </source>
</evidence>
<evidence type="ECO:0008006" key="4">
    <source>
        <dbReference type="Google" id="ProtNLM"/>
    </source>
</evidence>
<keyword evidence="1" id="KW-0812">Transmembrane</keyword>
<keyword evidence="3" id="KW-1185">Reference proteome</keyword>
<comment type="caution">
    <text evidence="2">The sequence shown here is derived from an EMBL/GenBank/DDBJ whole genome shotgun (WGS) entry which is preliminary data.</text>
</comment>
<name>A0A840G6J5_RHOTE</name>
<proteinExistence type="predicted"/>
<dbReference type="AlphaFoldDB" id="A0A840G6J5"/>
<dbReference type="EMBL" id="JACIGE010000008">
    <property type="protein sequence ID" value="MBB4247993.1"/>
    <property type="molecule type" value="Genomic_DNA"/>
</dbReference>
<dbReference type="Proteomes" id="UP000587070">
    <property type="component" value="Unassembled WGS sequence"/>
</dbReference>
<keyword evidence="1" id="KW-0472">Membrane</keyword>
<accession>A0A840G6J5</accession>
<protein>
    <recommendedName>
        <fullName evidence="4">DUF3325 family protein</fullName>
    </recommendedName>
</protein>
<sequence length="86" mass="9178">MGAGLALLLGGCLLIYLASPNQRWRARPLAGMPGRTAGALLLALALYQLQHGMQGVAAVFTWSLGVMLALTLLPFLSALFHVYRGR</sequence>
<keyword evidence="1" id="KW-1133">Transmembrane helix</keyword>
<organism evidence="2 3">
    <name type="scientific">Rhodocyclus tenuis</name>
    <name type="common">Rhodospirillum tenue</name>
    <dbReference type="NCBI Taxonomy" id="1066"/>
    <lineage>
        <taxon>Bacteria</taxon>
        <taxon>Pseudomonadati</taxon>
        <taxon>Pseudomonadota</taxon>
        <taxon>Betaproteobacteria</taxon>
        <taxon>Rhodocyclales</taxon>
        <taxon>Rhodocyclaceae</taxon>
        <taxon>Rhodocyclus</taxon>
    </lineage>
</organism>
<evidence type="ECO:0000256" key="1">
    <source>
        <dbReference type="SAM" id="Phobius"/>
    </source>
</evidence>
<gene>
    <name evidence="2" type="ORF">GGD90_002379</name>
</gene>